<feature type="chain" id="PRO_5021397804" description="GH16 domain-containing protein" evidence="1">
    <location>
        <begin position="27"/>
        <end position="348"/>
    </location>
</feature>
<dbReference type="SUPFAM" id="SSF49899">
    <property type="entry name" value="Concanavalin A-like lectins/glucanases"/>
    <property type="match status" value="1"/>
</dbReference>
<feature type="signal peptide" evidence="1">
    <location>
        <begin position="1"/>
        <end position="26"/>
    </location>
</feature>
<gene>
    <name evidence="3" type="ORF">SeLEV6574_g05044</name>
</gene>
<dbReference type="Proteomes" id="UP000320475">
    <property type="component" value="Unassembled WGS sequence"/>
</dbReference>
<evidence type="ECO:0000313" key="4">
    <source>
        <dbReference type="Proteomes" id="UP000320475"/>
    </source>
</evidence>
<evidence type="ECO:0000256" key="1">
    <source>
        <dbReference type="SAM" id="SignalP"/>
    </source>
</evidence>
<protein>
    <recommendedName>
        <fullName evidence="2">GH16 domain-containing protein</fullName>
    </recommendedName>
</protein>
<dbReference type="OrthoDB" id="2145404at2759"/>
<dbReference type="GO" id="GO:0016757">
    <property type="term" value="F:glycosyltransferase activity"/>
    <property type="evidence" value="ECO:0007669"/>
    <property type="project" value="TreeGrafter"/>
</dbReference>
<evidence type="ECO:0000259" key="2">
    <source>
        <dbReference type="PROSITE" id="PS51762"/>
    </source>
</evidence>
<dbReference type="InterPro" id="IPR000757">
    <property type="entry name" value="Beta-glucanase-like"/>
</dbReference>
<dbReference type="GO" id="GO:0004553">
    <property type="term" value="F:hydrolase activity, hydrolyzing O-glycosyl compounds"/>
    <property type="evidence" value="ECO:0007669"/>
    <property type="project" value="InterPro"/>
</dbReference>
<dbReference type="PROSITE" id="PS51762">
    <property type="entry name" value="GH16_2"/>
    <property type="match status" value="1"/>
</dbReference>
<organism evidence="3 4">
    <name type="scientific">Synchytrium endobioticum</name>
    <dbReference type="NCBI Taxonomy" id="286115"/>
    <lineage>
        <taxon>Eukaryota</taxon>
        <taxon>Fungi</taxon>
        <taxon>Fungi incertae sedis</taxon>
        <taxon>Chytridiomycota</taxon>
        <taxon>Chytridiomycota incertae sedis</taxon>
        <taxon>Chytridiomycetes</taxon>
        <taxon>Synchytriales</taxon>
        <taxon>Synchytriaceae</taxon>
        <taxon>Synchytrium</taxon>
    </lineage>
</organism>
<comment type="caution">
    <text evidence="3">The sequence shown here is derived from an EMBL/GenBank/DDBJ whole genome shotgun (WGS) entry which is preliminary data.</text>
</comment>
<sequence length="348" mass="38041">MTRIQQSIIILCITLPFILSPSTTNAQTFPVCSSDYFDILGSSFQVTNGEVTPAPDAALNKGITLTMVKNVTDPMGYNPTSCGLSATMKSLGQLQYGVAQIRVKTASATPGVVTAFILRSDGGDEIDWEWVGGNKHQAQSNYFWKGNQSNRENSQYDNNLTDTTTTAMIYTIEWTNAFIRWWIDSNLTRTVTFQSSQGHYPTSLSNVELGVWDGGCSQEGTRRWAGGAVPNGVFSATMDSFKACNFDPNTGTYVAIPQWVSTYVLNRAAAMYTPTALALQILVTEQLDYLILLYELSRNRAHINVSYTSCCALSGLLNHVQDHSHMLNAAMPLDLMHHAAGSNGDAAN</sequence>
<dbReference type="PANTHER" id="PTHR10963">
    <property type="entry name" value="GLYCOSYL HYDROLASE-RELATED"/>
    <property type="match status" value="1"/>
</dbReference>
<dbReference type="InterPro" id="IPR050546">
    <property type="entry name" value="Glycosyl_Hydrlase_16"/>
</dbReference>
<name>A0A507CWG1_9FUNG</name>
<accession>A0A507CWG1</accession>
<dbReference type="GO" id="GO:0009277">
    <property type="term" value="C:fungal-type cell wall"/>
    <property type="evidence" value="ECO:0007669"/>
    <property type="project" value="TreeGrafter"/>
</dbReference>
<dbReference type="GO" id="GO:0005975">
    <property type="term" value="P:carbohydrate metabolic process"/>
    <property type="evidence" value="ECO:0007669"/>
    <property type="project" value="InterPro"/>
</dbReference>
<dbReference type="Pfam" id="PF00722">
    <property type="entry name" value="Glyco_hydro_16"/>
    <property type="match status" value="1"/>
</dbReference>
<reference evidence="3 4" key="1">
    <citation type="journal article" date="2019" name="Sci. Rep.">
        <title>Comparative genomics of chytrid fungi reveal insights into the obligate biotrophic and pathogenic lifestyle of Synchytrium endobioticum.</title>
        <authorList>
            <person name="van de Vossenberg B.T.L.H."/>
            <person name="Warris S."/>
            <person name="Nguyen H.D.T."/>
            <person name="van Gent-Pelzer M.P.E."/>
            <person name="Joly D.L."/>
            <person name="van de Geest H.C."/>
            <person name="Bonants P.J.M."/>
            <person name="Smith D.S."/>
            <person name="Levesque C.A."/>
            <person name="van der Lee T.A.J."/>
        </authorList>
    </citation>
    <scope>NUCLEOTIDE SEQUENCE [LARGE SCALE GENOMIC DNA]</scope>
    <source>
        <strain evidence="3 4">LEV6574</strain>
    </source>
</reference>
<dbReference type="InterPro" id="IPR013320">
    <property type="entry name" value="ConA-like_dom_sf"/>
</dbReference>
<dbReference type="EMBL" id="QEAM01000222">
    <property type="protein sequence ID" value="TPX43483.1"/>
    <property type="molecule type" value="Genomic_DNA"/>
</dbReference>
<keyword evidence="1" id="KW-0732">Signal</keyword>
<dbReference type="VEuPathDB" id="FungiDB:SeMB42_g06294"/>
<feature type="domain" description="GH16" evidence="2">
    <location>
        <begin position="22"/>
        <end position="262"/>
    </location>
</feature>
<evidence type="ECO:0000313" key="3">
    <source>
        <dbReference type="EMBL" id="TPX43483.1"/>
    </source>
</evidence>
<dbReference type="GO" id="GO:0031505">
    <property type="term" value="P:fungal-type cell wall organization"/>
    <property type="evidence" value="ECO:0007669"/>
    <property type="project" value="TreeGrafter"/>
</dbReference>
<proteinExistence type="predicted"/>
<dbReference type="PANTHER" id="PTHR10963:SF68">
    <property type="entry name" value="GLYCOSIDASE CRH1-RELATED"/>
    <property type="match status" value="1"/>
</dbReference>
<dbReference type="Gene3D" id="2.60.120.200">
    <property type="match status" value="1"/>
</dbReference>
<dbReference type="AlphaFoldDB" id="A0A507CWG1"/>